<feature type="chain" id="PRO_5034221406" description="Sodium/hydrogen exchanger" evidence="16">
    <location>
        <begin position="34"/>
        <end position="715"/>
    </location>
</feature>
<feature type="transmembrane region" description="Helical" evidence="15">
    <location>
        <begin position="512"/>
        <end position="537"/>
    </location>
</feature>
<dbReference type="GO" id="GO:0051453">
    <property type="term" value="P:regulation of intracellular pH"/>
    <property type="evidence" value="ECO:0007669"/>
    <property type="project" value="TreeGrafter"/>
</dbReference>
<dbReference type="PRINTS" id="PR01088">
    <property type="entry name" value="NAHEXCHNGR6"/>
</dbReference>
<dbReference type="GO" id="GO:0005886">
    <property type="term" value="C:plasma membrane"/>
    <property type="evidence" value="ECO:0007669"/>
    <property type="project" value="UniProtKB-SubCell"/>
</dbReference>
<evidence type="ECO:0000256" key="16">
    <source>
        <dbReference type="SAM" id="SignalP"/>
    </source>
</evidence>
<keyword evidence="12 13" id="KW-0739">Sodium transport</keyword>
<keyword evidence="10 13" id="KW-0406">Ion transport</keyword>
<dbReference type="Ensembl" id="ENSCLMT00005011311.1">
    <property type="protein sequence ID" value="ENSCLMP00005010461.1"/>
    <property type="gene ID" value="ENSCLMG00005005693.1"/>
</dbReference>
<evidence type="ECO:0000313" key="19">
    <source>
        <dbReference type="Proteomes" id="UP000694565"/>
    </source>
</evidence>
<evidence type="ECO:0000256" key="7">
    <source>
        <dbReference type="ARBA" id="ARBA00022753"/>
    </source>
</evidence>
<proteinExistence type="inferred from homology"/>
<keyword evidence="4 13" id="KW-0813">Transport</keyword>
<dbReference type="GO" id="GO:0098719">
    <property type="term" value="P:sodium ion import across plasma membrane"/>
    <property type="evidence" value="ECO:0007669"/>
    <property type="project" value="TreeGrafter"/>
</dbReference>
<keyword evidence="19" id="KW-1185">Reference proteome</keyword>
<keyword evidence="11 15" id="KW-0472">Membrane</keyword>
<dbReference type="AlphaFoldDB" id="A0A8C2WY44"/>
<dbReference type="GO" id="GO:0055038">
    <property type="term" value="C:recycling endosome membrane"/>
    <property type="evidence" value="ECO:0007669"/>
    <property type="project" value="UniProtKB-SubCell"/>
</dbReference>
<keyword evidence="7" id="KW-0967">Endosome</keyword>
<protein>
    <recommendedName>
        <fullName evidence="13">Sodium/hydrogen exchanger</fullName>
    </recommendedName>
</protein>
<dbReference type="InterPro" id="IPR018422">
    <property type="entry name" value="Cation/H_exchanger_CPA1"/>
</dbReference>
<evidence type="ECO:0000313" key="18">
    <source>
        <dbReference type="Ensembl" id="ENSCLMP00005010461.1"/>
    </source>
</evidence>
<feature type="transmembrane region" description="Helical" evidence="15">
    <location>
        <begin position="408"/>
        <end position="426"/>
    </location>
</feature>
<evidence type="ECO:0000256" key="2">
    <source>
        <dbReference type="ARBA" id="ARBA00004651"/>
    </source>
</evidence>
<evidence type="ECO:0000256" key="9">
    <source>
        <dbReference type="ARBA" id="ARBA00023053"/>
    </source>
</evidence>
<feature type="transmembrane region" description="Helical" evidence="15">
    <location>
        <begin position="237"/>
        <end position="255"/>
    </location>
</feature>
<dbReference type="Pfam" id="PF00999">
    <property type="entry name" value="Na_H_Exchanger"/>
    <property type="match status" value="1"/>
</dbReference>
<keyword evidence="6 13" id="KW-0812">Transmembrane</keyword>
<evidence type="ECO:0000256" key="4">
    <source>
        <dbReference type="ARBA" id="ARBA00022448"/>
    </source>
</evidence>
<dbReference type="GeneTree" id="ENSGT00940000153460"/>
<dbReference type="InterPro" id="IPR002090">
    <property type="entry name" value="NHE-6/7/9"/>
</dbReference>
<dbReference type="NCBIfam" id="TIGR00840">
    <property type="entry name" value="b_cpa1"/>
    <property type="match status" value="1"/>
</dbReference>
<feature type="transmembrane region" description="Helical" evidence="15">
    <location>
        <begin position="309"/>
        <end position="334"/>
    </location>
</feature>
<accession>A0A8C2WY44</accession>
<evidence type="ECO:0000256" key="3">
    <source>
        <dbReference type="ARBA" id="ARBA00007367"/>
    </source>
</evidence>
<feature type="transmembrane region" description="Helical" evidence="15">
    <location>
        <begin position="195"/>
        <end position="217"/>
    </location>
</feature>
<feature type="transmembrane region" description="Helical" evidence="15">
    <location>
        <begin position="87"/>
        <end position="104"/>
    </location>
</feature>
<evidence type="ECO:0000256" key="5">
    <source>
        <dbReference type="ARBA" id="ARBA00022475"/>
    </source>
</evidence>
<feature type="domain" description="Cation/H+ exchanger transmembrane" evidence="17">
    <location>
        <begin position="68"/>
        <end position="534"/>
    </location>
</feature>
<organism evidence="18 19">
    <name type="scientific">Cyclopterus lumpus</name>
    <name type="common">Lumpsucker</name>
    <dbReference type="NCBI Taxonomy" id="8103"/>
    <lineage>
        <taxon>Eukaryota</taxon>
        <taxon>Metazoa</taxon>
        <taxon>Chordata</taxon>
        <taxon>Craniata</taxon>
        <taxon>Vertebrata</taxon>
        <taxon>Euteleostomi</taxon>
        <taxon>Actinopterygii</taxon>
        <taxon>Neopterygii</taxon>
        <taxon>Teleostei</taxon>
        <taxon>Neoteleostei</taxon>
        <taxon>Acanthomorphata</taxon>
        <taxon>Eupercaria</taxon>
        <taxon>Perciformes</taxon>
        <taxon>Cottioidei</taxon>
        <taxon>Cottales</taxon>
        <taxon>Cyclopteridae</taxon>
        <taxon>Cyclopterus</taxon>
    </lineage>
</organism>
<keyword evidence="5" id="KW-1003">Cell membrane</keyword>
<dbReference type="PANTHER" id="PTHR10110:SF153">
    <property type="entry name" value="SODIUM_HYDROGEN EXCHANGER"/>
    <property type="match status" value="1"/>
</dbReference>
<keyword evidence="8 15" id="KW-1133">Transmembrane helix</keyword>
<dbReference type="PRINTS" id="PR01084">
    <property type="entry name" value="NAHEXCHNGR"/>
</dbReference>
<sequence>MGFTPRSLLGGKPSKALLLLPFLLTLLLVGSQGESNAMDNVATERLAEESHRQDSANLLIFIMLLTLTILTIWLFKHRRFRFLHETGLAMIYGVLVGVILRFGVHVPQSMSDVILGCAVNASPATLLVNVSGRFYEYTLKGEVSRGKGHQVQDDEMLRKVTFDPEVFFNILLPPIIFHAGYSLKRRHFFRNIGSILAYAFMGTVISCFVIGLVMYGVVSFMKVVGQLGGDFYFTDCLFFGAIVSATDPVTLLAIFNDLQVDVDLYALLFGESVLNDAVAIVLSSSIVAYQPAGDNSHSFEALAMLKSFGVFLGVFSGSFALGVATGFMTALISFHSLHHVTKFTKLRDFPLLETALFFLMSWSTFLLAEACGFTGVVAVLFCGITQAHYTFNNLSPDSQDRTKQLFELLNFLAENFIFSYMGLTLFSFQSHVFNPMFIVGAFVSLTLIGVRVAVFLGRAANIYPLSFLLNLGRKNKIGSNFQHVMMFAGLRGAMTFALSIRDTATYARQMMFSTTLLIVFFTVWICGGGTTPMLSFMSIPVGVDSDQDNSNSAVLDGSQRRNTKHESAWPFRIWYNFDHNYLKPLLTHSGPPLTATMPTCCGPLARCLTSPQAYENEGRLHDDDSDFILNDASVSSMYADITVSMDASGRTINCSSSTRASDEGLDHELALAEHEVAIRGTRLVLPMDDPVETPSTVTLPPPLSPPRSEPRMHRL</sequence>
<feature type="transmembrane region" description="Helical" evidence="15">
    <location>
        <begin position="57"/>
        <end position="75"/>
    </location>
</feature>
<evidence type="ECO:0000256" key="8">
    <source>
        <dbReference type="ARBA" id="ARBA00022989"/>
    </source>
</evidence>
<reference evidence="18" key="1">
    <citation type="submission" date="2025-08" db="UniProtKB">
        <authorList>
            <consortium name="Ensembl"/>
        </authorList>
    </citation>
    <scope>IDENTIFICATION</scope>
</reference>
<feature type="transmembrane region" description="Helical" evidence="15">
    <location>
        <begin position="166"/>
        <end position="183"/>
    </location>
</feature>
<feature type="transmembrane region" description="Helical" evidence="15">
    <location>
        <begin position="438"/>
        <end position="460"/>
    </location>
</feature>
<comment type="similarity">
    <text evidence="3 13">Belongs to the monovalent cation:proton antiporter 1 (CPA1) transporter (TC 2.A.36) family.</text>
</comment>
<feature type="signal peptide" evidence="16">
    <location>
        <begin position="1"/>
        <end position="33"/>
    </location>
</feature>
<reference evidence="18" key="2">
    <citation type="submission" date="2025-09" db="UniProtKB">
        <authorList>
            <consortium name="Ensembl"/>
        </authorList>
    </citation>
    <scope>IDENTIFICATION</scope>
</reference>
<evidence type="ECO:0000256" key="10">
    <source>
        <dbReference type="ARBA" id="ARBA00023065"/>
    </source>
</evidence>
<evidence type="ECO:0000259" key="17">
    <source>
        <dbReference type="Pfam" id="PF00999"/>
    </source>
</evidence>
<keyword evidence="16" id="KW-0732">Signal</keyword>
<evidence type="ECO:0000256" key="1">
    <source>
        <dbReference type="ARBA" id="ARBA00004195"/>
    </source>
</evidence>
<dbReference type="GO" id="GO:0015385">
    <property type="term" value="F:sodium:proton antiporter activity"/>
    <property type="evidence" value="ECO:0007669"/>
    <property type="project" value="InterPro"/>
</dbReference>
<dbReference type="GO" id="GO:0015386">
    <property type="term" value="F:potassium:proton antiporter activity"/>
    <property type="evidence" value="ECO:0007669"/>
    <property type="project" value="TreeGrafter"/>
</dbReference>
<keyword evidence="13" id="KW-0050">Antiport</keyword>
<dbReference type="PANTHER" id="PTHR10110">
    <property type="entry name" value="SODIUM/HYDROGEN EXCHANGER"/>
    <property type="match status" value="1"/>
</dbReference>
<evidence type="ECO:0000256" key="6">
    <source>
        <dbReference type="ARBA" id="ARBA00022692"/>
    </source>
</evidence>
<name>A0A8C2WY44_CYCLU</name>
<feature type="region of interest" description="Disordered" evidence="14">
    <location>
        <begin position="687"/>
        <end position="715"/>
    </location>
</feature>
<evidence type="ECO:0000256" key="13">
    <source>
        <dbReference type="RuleBase" id="RU003722"/>
    </source>
</evidence>
<dbReference type="InterPro" id="IPR006153">
    <property type="entry name" value="Cation/H_exchanger_TM"/>
</dbReference>
<keyword evidence="9" id="KW-0915">Sodium</keyword>
<evidence type="ECO:0000256" key="12">
    <source>
        <dbReference type="ARBA" id="ARBA00023201"/>
    </source>
</evidence>
<evidence type="ECO:0000256" key="11">
    <source>
        <dbReference type="ARBA" id="ARBA00023136"/>
    </source>
</evidence>
<dbReference type="InterPro" id="IPR004709">
    <property type="entry name" value="NaH_exchanger"/>
</dbReference>
<evidence type="ECO:0000256" key="14">
    <source>
        <dbReference type="SAM" id="MobiDB-lite"/>
    </source>
</evidence>
<comment type="subcellular location">
    <subcellularLocation>
        <location evidence="2">Cell membrane</location>
        <topology evidence="2">Multi-pass membrane protein</topology>
    </subcellularLocation>
    <subcellularLocation>
        <location evidence="1">Recycling endosome membrane</location>
        <topology evidence="1">Multi-pass membrane protein</topology>
    </subcellularLocation>
</comment>
<dbReference type="Gene3D" id="6.10.140.1330">
    <property type="match status" value="1"/>
</dbReference>
<feature type="transmembrane region" description="Helical" evidence="15">
    <location>
        <begin position="355"/>
        <end position="388"/>
    </location>
</feature>
<evidence type="ECO:0000256" key="15">
    <source>
        <dbReference type="SAM" id="Phobius"/>
    </source>
</evidence>
<dbReference type="Proteomes" id="UP000694565">
    <property type="component" value="Unplaced"/>
</dbReference>